<organism evidence="1 2">
    <name type="scientific">Sclerotinia sclerotiorum (strain ATCC 18683 / 1980 / Ss-1)</name>
    <name type="common">White mold</name>
    <name type="synonym">Whetzelinia sclerotiorum</name>
    <dbReference type="NCBI Taxonomy" id="665079"/>
    <lineage>
        <taxon>Eukaryota</taxon>
        <taxon>Fungi</taxon>
        <taxon>Dikarya</taxon>
        <taxon>Ascomycota</taxon>
        <taxon>Pezizomycotina</taxon>
        <taxon>Leotiomycetes</taxon>
        <taxon>Helotiales</taxon>
        <taxon>Sclerotiniaceae</taxon>
        <taxon>Sclerotinia</taxon>
    </lineage>
</organism>
<gene>
    <name evidence="1" type="ORF">sscle_15g106260</name>
</gene>
<accession>A0A1D9QLP5</accession>
<sequence length="314" mass="35733">MAPSLNENPTVNAPRRPRVFFEKLTWLLMKNSGLADYKFRAKFLELAKDAKISQKDWCEDILEKIDSKKIFKTMRVSPEERSKFIGLCERQLRPLYSPEKLGSSSLLDLSTPLPKNLKPWPSVIGQRYMSLNQKIVPEYDVVSENSNDLDSSVRLPTLSQTDYMSSKFKHSAKHVILMNRRVLMTARPNVAVSSKNKIGICFHGSNILMKVGYTAGYDSMGKTVRVAGFEADGRPFFETSPELVVRSEDGKRVLKIGYDANGNPIHARFDKYVNFEGIYENGYIWSKPTERFEGYVGFDDLGGNDKGFLVDDMR</sequence>
<proteinExistence type="predicted"/>
<evidence type="ECO:0000313" key="1">
    <source>
        <dbReference type="EMBL" id="APA15856.1"/>
    </source>
</evidence>
<protein>
    <submittedName>
        <fullName evidence="1">Uncharacterized protein</fullName>
    </submittedName>
</protein>
<evidence type="ECO:0000313" key="2">
    <source>
        <dbReference type="Proteomes" id="UP000177798"/>
    </source>
</evidence>
<dbReference type="EMBL" id="CP017828">
    <property type="protein sequence ID" value="APA15856.1"/>
    <property type="molecule type" value="Genomic_DNA"/>
</dbReference>
<dbReference type="OrthoDB" id="3499309at2759"/>
<name>A0A1D9QLP5_SCLS1</name>
<dbReference type="VEuPathDB" id="FungiDB:sscle_15g106260"/>
<dbReference type="Proteomes" id="UP000177798">
    <property type="component" value="Chromosome 15"/>
</dbReference>
<dbReference type="AlphaFoldDB" id="A0A1D9QLP5"/>
<reference evidence="2" key="1">
    <citation type="journal article" date="2017" name="Genome Biol. Evol.">
        <title>The complete genome sequence of the phytopathogenic fungus Sclerotinia sclerotiorum reveals insights into the genome architecture of broad host range pathogens.</title>
        <authorList>
            <person name="Derbyshire M."/>
            <person name="Denton-Giles M."/>
            <person name="Hegedus D."/>
            <person name="Seifbarghy S."/>
            <person name="Rollins J."/>
            <person name="van Kan J."/>
            <person name="Seidl M.F."/>
            <person name="Faino L."/>
            <person name="Mbengue M."/>
            <person name="Navaud O."/>
            <person name="Raffaele S."/>
            <person name="Hammond-Kosack K."/>
            <person name="Heard S."/>
            <person name="Oliver R."/>
        </authorList>
    </citation>
    <scope>NUCLEOTIDE SEQUENCE [LARGE SCALE GENOMIC DNA]</scope>
    <source>
        <strain evidence="2">ATCC 18683 / 1980 / Ss-1</strain>
    </source>
</reference>